<dbReference type="Proteomes" id="UP000292402">
    <property type="component" value="Unassembled WGS sequence"/>
</dbReference>
<proteinExistence type="predicted"/>
<dbReference type="Pfam" id="PF12796">
    <property type="entry name" value="Ank_2"/>
    <property type="match status" value="1"/>
</dbReference>
<accession>A0A4Q4MWM3</accession>
<sequence length="729" mass="81750">MLDPLIALGAVANVTQFVELAIKIFAKSHTIYNSANGSLVEYDDLGKVSGDISVLSRKLQESLTTTAASSSLTTDEQALCDLCKGCIDVSQELTKALEKLTGQGKPGRFRSFRQALKSVWSKDDIDDLERRVKMYREELNIRIIVGLRSKIDVVALQQSEGYASLADETKSVVQSLVHIDVEIQNGFERQHTILDALHLRTETSIRAHAKRDNDEHNKLSSQITELSQQSGDQSDRVLGAQIDTRVAIGMSIDQNLAEHNKTREEMNRLKEQAEEQVEVLTEEIRQLKIDLEASIKTIVASLGTASKKEEQKLKDISNAKFNLWVAKELILEKLKAFIAMFRFSFTMDPWISAADTNSWKLMPYPKPFEESPTGRMFASSRTIGAGEESMAYIHVDLHYPIAARNTPMVKMCLDQGVDVNAKLLDGKTPLTKAVVTAYELEISYPIGGVLLERHNTRRIVQLLLDHGAEKTPAARDLTKNLSNRRHQPDWFIEQLLAPSPHPKLCQFISMTDFVWAGEQDRLEDMLVQEPELLSVSEFHGVSPLAAAVSRNDERMVNMLLDKGASPDAFDPMGISPLAIAVARNLEGIARLLMEYGASITLEDGFSRFTPLEYTAEQGNHSMCSTLLENEKVGRPFEKRKILSKSLGLATNSCHTAVVRLLVKHGADVFMDISPFTNRKLPDNEGTFTPRRYSELMMKIYKDHEPVFSSQSNLSAFLLRYEEQTHKKQN</sequence>
<dbReference type="SUPFAM" id="SSF48403">
    <property type="entry name" value="Ankyrin repeat"/>
    <property type="match status" value="1"/>
</dbReference>
<dbReference type="InterPro" id="IPR002110">
    <property type="entry name" value="Ankyrin_rpt"/>
</dbReference>
<keyword evidence="1" id="KW-0677">Repeat</keyword>
<keyword evidence="2 3" id="KW-0040">ANK repeat</keyword>
<organism evidence="5 6">
    <name type="scientific">Alternaria tenuissima</name>
    <dbReference type="NCBI Taxonomy" id="119927"/>
    <lineage>
        <taxon>Eukaryota</taxon>
        <taxon>Fungi</taxon>
        <taxon>Dikarya</taxon>
        <taxon>Ascomycota</taxon>
        <taxon>Pezizomycotina</taxon>
        <taxon>Dothideomycetes</taxon>
        <taxon>Pleosporomycetidae</taxon>
        <taxon>Pleosporales</taxon>
        <taxon>Pleosporineae</taxon>
        <taxon>Pleosporaceae</taxon>
        <taxon>Alternaria</taxon>
        <taxon>Alternaria sect. Alternaria</taxon>
        <taxon>Alternaria alternata complex</taxon>
    </lineage>
</organism>
<dbReference type="InterPro" id="IPR036770">
    <property type="entry name" value="Ankyrin_rpt-contain_sf"/>
</dbReference>
<keyword evidence="4" id="KW-0175">Coiled coil</keyword>
<dbReference type="SMART" id="SM00248">
    <property type="entry name" value="ANK"/>
    <property type="match status" value="6"/>
</dbReference>
<dbReference type="PANTHER" id="PTHR24198:SF165">
    <property type="entry name" value="ANKYRIN REPEAT-CONTAINING PROTEIN-RELATED"/>
    <property type="match status" value="1"/>
</dbReference>
<dbReference type="PANTHER" id="PTHR24198">
    <property type="entry name" value="ANKYRIN REPEAT AND PROTEIN KINASE DOMAIN-CONTAINING PROTEIN"/>
    <property type="match status" value="1"/>
</dbReference>
<evidence type="ECO:0000256" key="1">
    <source>
        <dbReference type="ARBA" id="ARBA00022737"/>
    </source>
</evidence>
<feature type="repeat" description="ANK" evidence="3">
    <location>
        <begin position="572"/>
        <end position="604"/>
    </location>
</feature>
<dbReference type="EMBL" id="PDXA01000001">
    <property type="protein sequence ID" value="RYN61860.1"/>
    <property type="molecule type" value="Genomic_DNA"/>
</dbReference>
<dbReference type="PROSITE" id="PS50297">
    <property type="entry name" value="ANK_REP_REGION"/>
    <property type="match status" value="2"/>
</dbReference>
<protein>
    <recommendedName>
        <fullName evidence="7">Fungal N-terminal domain-containing protein</fullName>
    </recommendedName>
</protein>
<comment type="caution">
    <text evidence="5">The sequence shown here is derived from an EMBL/GenBank/DDBJ whole genome shotgun (WGS) entry which is preliminary data.</text>
</comment>
<dbReference type="AlphaFoldDB" id="A0A4Q4MWM3"/>
<evidence type="ECO:0008006" key="7">
    <source>
        <dbReference type="Google" id="ProtNLM"/>
    </source>
</evidence>
<name>A0A4Q4MWM3_9PLEO</name>
<dbReference type="Gene3D" id="1.25.40.20">
    <property type="entry name" value="Ankyrin repeat-containing domain"/>
    <property type="match status" value="2"/>
</dbReference>
<evidence type="ECO:0000313" key="6">
    <source>
        <dbReference type="Proteomes" id="UP000292402"/>
    </source>
</evidence>
<feature type="repeat" description="ANK" evidence="3">
    <location>
        <begin position="539"/>
        <end position="571"/>
    </location>
</feature>
<gene>
    <name evidence="5" type="ORF">AA0114_g472</name>
</gene>
<evidence type="ECO:0000256" key="3">
    <source>
        <dbReference type="PROSITE-ProRule" id="PRU00023"/>
    </source>
</evidence>
<evidence type="ECO:0000313" key="5">
    <source>
        <dbReference type="EMBL" id="RYN61860.1"/>
    </source>
</evidence>
<dbReference type="PROSITE" id="PS50088">
    <property type="entry name" value="ANK_REPEAT"/>
    <property type="match status" value="2"/>
</dbReference>
<evidence type="ECO:0000256" key="2">
    <source>
        <dbReference type="ARBA" id="ARBA00023043"/>
    </source>
</evidence>
<reference evidence="6" key="1">
    <citation type="journal article" date="2019" name="bioRxiv">
        <title>Genomics, evolutionary history and diagnostics of the Alternaria alternata species group including apple and Asian pear pathotypes.</title>
        <authorList>
            <person name="Armitage A.D."/>
            <person name="Cockerton H.M."/>
            <person name="Sreenivasaprasad S."/>
            <person name="Woodhall J.W."/>
            <person name="Lane C.R."/>
            <person name="Harrison R.J."/>
            <person name="Clarkson J.P."/>
        </authorList>
    </citation>
    <scope>NUCLEOTIDE SEQUENCE [LARGE SCALE GENOMIC DNA]</scope>
    <source>
        <strain evidence="6">FERA 1082</strain>
    </source>
</reference>
<evidence type="ECO:0000256" key="4">
    <source>
        <dbReference type="SAM" id="Coils"/>
    </source>
</evidence>
<feature type="coiled-coil region" evidence="4">
    <location>
        <begin position="209"/>
        <end position="297"/>
    </location>
</feature>